<sequence length="111" mass="13303">MLNKLLFLIFSFSCLIIYPQSNNLSVQHVYKELSTKNLHYIEFLDSIKVINGSQKKGTEQVDFLELNISIPIKLKYKKFTYNNPNPPFYFRDSIFLFDKKYSIDQLFYNRK</sequence>
<gene>
    <name evidence="1" type="ORF">B0A66_22685</name>
</gene>
<dbReference type="AlphaFoldDB" id="A0A226GN97"/>
<organism evidence="1 2">
    <name type="scientific">Flavobacterium hercynium</name>
    <dbReference type="NCBI Taxonomy" id="387094"/>
    <lineage>
        <taxon>Bacteria</taxon>
        <taxon>Pseudomonadati</taxon>
        <taxon>Bacteroidota</taxon>
        <taxon>Flavobacteriia</taxon>
        <taxon>Flavobacteriales</taxon>
        <taxon>Flavobacteriaceae</taxon>
        <taxon>Flavobacterium</taxon>
    </lineage>
</organism>
<dbReference type="Proteomes" id="UP000198345">
    <property type="component" value="Unassembled WGS sequence"/>
</dbReference>
<feature type="non-terminal residue" evidence="1">
    <location>
        <position position="111"/>
    </location>
</feature>
<protein>
    <submittedName>
        <fullName evidence="1">Uncharacterized protein</fullName>
    </submittedName>
</protein>
<keyword evidence="2" id="KW-1185">Reference proteome</keyword>
<dbReference type="EMBL" id="MUGW01000099">
    <property type="protein sequence ID" value="OXA82951.1"/>
    <property type="molecule type" value="Genomic_DNA"/>
</dbReference>
<accession>A0A226GN97</accession>
<comment type="caution">
    <text evidence="1">The sequence shown here is derived from an EMBL/GenBank/DDBJ whole genome shotgun (WGS) entry which is preliminary data.</text>
</comment>
<dbReference type="RefSeq" id="WP_208862622.1">
    <property type="nucleotide sequence ID" value="NZ_MUGW01000099.1"/>
</dbReference>
<proteinExistence type="predicted"/>
<name>A0A226GN97_9FLAO</name>
<evidence type="ECO:0000313" key="2">
    <source>
        <dbReference type="Proteomes" id="UP000198345"/>
    </source>
</evidence>
<reference evidence="1 2" key="1">
    <citation type="submission" date="2016-11" db="EMBL/GenBank/DDBJ databases">
        <title>Whole genomes of Flavobacteriaceae.</title>
        <authorList>
            <person name="Stine C."/>
            <person name="Li C."/>
            <person name="Tadesse D."/>
        </authorList>
    </citation>
    <scope>NUCLEOTIDE SEQUENCE [LARGE SCALE GENOMIC DNA]</scope>
    <source>
        <strain evidence="1 2">DSM 18292</strain>
    </source>
</reference>
<evidence type="ECO:0000313" key="1">
    <source>
        <dbReference type="EMBL" id="OXA82951.1"/>
    </source>
</evidence>